<organism evidence="1 2">
    <name type="scientific">Vibrio ishigakensis</name>
    <dbReference type="NCBI Taxonomy" id="1481914"/>
    <lineage>
        <taxon>Bacteria</taxon>
        <taxon>Pseudomonadati</taxon>
        <taxon>Pseudomonadota</taxon>
        <taxon>Gammaproteobacteria</taxon>
        <taxon>Vibrionales</taxon>
        <taxon>Vibrionaceae</taxon>
        <taxon>Vibrio</taxon>
    </lineage>
</organism>
<evidence type="ECO:0000313" key="2">
    <source>
        <dbReference type="Proteomes" id="UP000031671"/>
    </source>
</evidence>
<dbReference type="AlphaFoldDB" id="A0A0B8NZA3"/>
<evidence type="ECO:0000313" key="1">
    <source>
        <dbReference type="EMBL" id="GAM56358.1"/>
    </source>
</evidence>
<protein>
    <submittedName>
        <fullName evidence="1">Arginine/ornithine antiporter arcD</fullName>
    </submittedName>
</protein>
<sequence length="54" mass="5820">MGLAWLITGIGMLLLVQTFKILAEHKPHLNSGIFSYAKAGFGEYIGFIQHGATG</sequence>
<keyword evidence="2" id="KW-1185">Reference proteome</keyword>
<comment type="caution">
    <text evidence="1">The sequence shown here is derived from an EMBL/GenBank/DDBJ whole genome shotgun (WGS) entry which is preliminary data.</text>
</comment>
<accession>A0A0B8NZA3</accession>
<gene>
    <name evidence="1" type="ORF">JCM19231_1015</name>
</gene>
<dbReference type="Proteomes" id="UP000031671">
    <property type="component" value="Unassembled WGS sequence"/>
</dbReference>
<reference evidence="1 2" key="2">
    <citation type="submission" date="2015-01" db="EMBL/GenBank/DDBJ databases">
        <authorList>
            <consortium name="NBRP consortium"/>
            <person name="Sawabe T."/>
            <person name="Meirelles P."/>
            <person name="Feng G."/>
            <person name="Sayaka M."/>
            <person name="Hattori M."/>
            <person name="Ohkuma M."/>
        </authorList>
    </citation>
    <scope>NUCLEOTIDE SEQUENCE [LARGE SCALE GENOMIC DNA]</scope>
    <source>
        <strain evidence="2">JCM 19231</strain>
    </source>
</reference>
<dbReference type="EMBL" id="BBRZ01000028">
    <property type="protein sequence ID" value="GAM56358.1"/>
    <property type="molecule type" value="Genomic_DNA"/>
</dbReference>
<proteinExistence type="predicted"/>
<name>A0A0B8NZA3_9VIBR</name>
<reference evidence="1 2" key="1">
    <citation type="submission" date="2015-01" db="EMBL/GenBank/DDBJ databases">
        <title>Vibrio sp. C1 JCM 19231 whole genome shotgun sequence.</title>
        <authorList>
            <person name="Sawabe T."/>
            <person name="Meirelles P."/>
            <person name="Feng G."/>
            <person name="Sayaka M."/>
            <person name="Hattori M."/>
            <person name="Ohkuma M."/>
        </authorList>
    </citation>
    <scope>NUCLEOTIDE SEQUENCE [LARGE SCALE GENOMIC DNA]</scope>
    <source>
        <strain evidence="2">JCM 19231</strain>
    </source>
</reference>